<evidence type="ECO:0000259" key="2">
    <source>
        <dbReference type="Pfam" id="PF13794"/>
    </source>
</evidence>
<name>A0A853ERH3_9MICO</name>
<evidence type="ECO:0000313" key="4">
    <source>
        <dbReference type="Proteomes" id="UP000561011"/>
    </source>
</evidence>
<reference evidence="3 4" key="1">
    <citation type="submission" date="2020-07" db="EMBL/GenBank/DDBJ databases">
        <title>MOT database genomes.</title>
        <authorList>
            <person name="Joseph S."/>
            <person name="Aduse-Opoku J."/>
            <person name="Hashim A."/>
            <person name="Wade W."/>
            <person name="Curtis M."/>
        </authorList>
    </citation>
    <scope>NUCLEOTIDE SEQUENCE [LARGE SCALE GENOMIC DNA]</scope>
    <source>
        <strain evidence="3 4">DSM 100099</strain>
    </source>
</reference>
<proteinExistence type="predicted"/>
<dbReference type="InterPro" id="IPR059125">
    <property type="entry name" value="Ferritin_actino"/>
</dbReference>
<accession>A0A853ERH3</accession>
<dbReference type="InterPro" id="IPR012347">
    <property type="entry name" value="Ferritin-like"/>
</dbReference>
<evidence type="ECO:0000256" key="1">
    <source>
        <dbReference type="SAM" id="MobiDB-lite"/>
    </source>
</evidence>
<keyword evidence="4" id="KW-1185">Reference proteome</keyword>
<evidence type="ECO:0000313" key="3">
    <source>
        <dbReference type="EMBL" id="NYS92332.1"/>
    </source>
</evidence>
<sequence>MSEAHAPVHPAPTAPATSQVSPGLRTPPSVADECELLGLVAYGQLAAFTQLAGDSRHAEDFDTCLQLAHLASAALAGQGEVLDRITTLGEDATDRLGSFVGSFDNFVDRTAPSTWWEGLLKGYVGFGVAHDFLQVLAERFDGPSRAVIDAALESFAPDALAAEQLAAAAAADEVLGSRLALWGRRLVGEALGFVNDLLSARPGLVRVLACEPVDPAEQSTSGAKLFSHLTAAHSRRMGRIGLTA</sequence>
<dbReference type="AlphaFoldDB" id="A0A853ERH3"/>
<dbReference type="Pfam" id="PF13794">
    <property type="entry name" value="MiaE_2"/>
    <property type="match status" value="1"/>
</dbReference>
<protein>
    <recommendedName>
        <fullName evidence="2">Ferritin-like domain-containing protein</fullName>
    </recommendedName>
</protein>
<gene>
    <name evidence="3" type="ORF">HZZ10_02125</name>
</gene>
<feature type="domain" description="Ferritin-like" evidence="2">
    <location>
        <begin position="35"/>
        <end position="193"/>
    </location>
</feature>
<dbReference type="EMBL" id="JACBYE010000003">
    <property type="protein sequence ID" value="NYS92332.1"/>
    <property type="molecule type" value="Genomic_DNA"/>
</dbReference>
<dbReference type="Gene3D" id="1.20.1260.10">
    <property type="match status" value="1"/>
</dbReference>
<dbReference type="RefSeq" id="WP_179912227.1">
    <property type="nucleotide sequence ID" value="NZ_JACBYE010000003.1"/>
</dbReference>
<feature type="region of interest" description="Disordered" evidence="1">
    <location>
        <begin position="1"/>
        <end position="27"/>
    </location>
</feature>
<organism evidence="3 4">
    <name type="scientific">Sanguibacter inulinus</name>
    <dbReference type="NCBI Taxonomy" id="60922"/>
    <lineage>
        <taxon>Bacteria</taxon>
        <taxon>Bacillati</taxon>
        <taxon>Actinomycetota</taxon>
        <taxon>Actinomycetes</taxon>
        <taxon>Micrococcales</taxon>
        <taxon>Sanguibacteraceae</taxon>
        <taxon>Sanguibacter</taxon>
    </lineage>
</organism>
<dbReference type="Proteomes" id="UP000561011">
    <property type="component" value="Unassembled WGS sequence"/>
</dbReference>
<comment type="caution">
    <text evidence="3">The sequence shown here is derived from an EMBL/GenBank/DDBJ whole genome shotgun (WGS) entry which is preliminary data.</text>
</comment>